<comment type="cofactor">
    <cofactor evidence="8">
        <name>[3Fe-4S] cluster</name>
        <dbReference type="ChEBI" id="CHEBI:21137"/>
    </cofactor>
    <text evidence="8">Binds 1 [3Fe-4S] cluster.</text>
</comment>
<evidence type="ECO:0000256" key="2">
    <source>
        <dbReference type="ARBA" id="ARBA00022448"/>
    </source>
</evidence>
<feature type="domain" description="4Fe-4S ferredoxin-type" evidence="9">
    <location>
        <begin position="1"/>
        <end position="31"/>
    </location>
</feature>
<dbReference type="InterPro" id="IPR000813">
    <property type="entry name" value="7Fe_ferredoxin"/>
</dbReference>
<name>A0ABU4CSY0_RHOJO</name>
<dbReference type="PRINTS" id="PR00354">
    <property type="entry name" value="7FE8SFRDOXIN"/>
</dbReference>
<dbReference type="InterPro" id="IPR050294">
    <property type="entry name" value="RnfB_subfamily"/>
</dbReference>
<evidence type="ECO:0000256" key="4">
    <source>
        <dbReference type="ARBA" id="ARBA00022723"/>
    </source>
</evidence>
<proteinExistence type="predicted"/>
<keyword evidence="11" id="KW-1185">Reference proteome</keyword>
<dbReference type="InterPro" id="IPR017896">
    <property type="entry name" value="4Fe4S_Fe-S-bd"/>
</dbReference>
<keyword evidence="3 8" id="KW-0004">4Fe-4S</keyword>
<evidence type="ECO:0000256" key="8">
    <source>
        <dbReference type="RuleBase" id="RU365098"/>
    </source>
</evidence>
<evidence type="ECO:0000256" key="7">
    <source>
        <dbReference type="ARBA" id="ARBA00023014"/>
    </source>
</evidence>
<keyword evidence="8" id="KW-0003">3Fe-4S</keyword>
<comment type="cofactor">
    <cofactor evidence="1 8">
        <name>[4Fe-4S] cluster</name>
        <dbReference type="ChEBI" id="CHEBI:49883"/>
    </cofactor>
</comment>
<evidence type="ECO:0000256" key="3">
    <source>
        <dbReference type="ARBA" id="ARBA00022485"/>
    </source>
</evidence>
<evidence type="ECO:0000313" key="10">
    <source>
        <dbReference type="EMBL" id="MDV6286681.1"/>
    </source>
</evidence>
<keyword evidence="2 8" id="KW-0813">Transport</keyword>
<accession>A0ABU4CSY0</accession>
<evidence type="ECO:0000256" key="5">
    <source>
        <dbReference type="ARBA" id="ARBA00022982"/>
    </source>
</evidence>
<dbReference type="PANTHER" id="PTHR42859">
    <property type="entry name" value="OXIDOREDUCTASE"/>
    <property type="match status" value="1"/>
</dbReference>
<evidence type="ECO:0000259" key="9">
    <source>
        <dbReference type="PROSITE" id="PS51379"/>
    </source>
</evidence>
<dbReference type="PANTHER" id="PTHR42859:SF2">
    <property type="entry name" value="FERREDOXIN"/>
    <property type="match status" value="1"/>
</dbReference>
<keyword evidence="4 8" id="KW-0479">Metal-binding</keyword>
<evidence type="ECO:0000256" key="6">
    <source>
        <dbReference type="ARBA" id="ARBA00023004"/>
    </source>
</evidence>
<feature type="domain" description="4Fe-4S ferredoxin-type" evidence="9">
    <location>
        <begin position="39"/>
        <end position="68"/>
    </location>
</feature>
<keyword evidence="7 8" id="KW-0411">Iron-sulfur</keyword>
<evidence type="ECO:0000313" key="11">
    <source>
        <dbReference type="Proteomes" id="UP001185737"/>
    </source>
</evidence>
<sequence length="88" mass="9622">MTYVITQRCVGIKDSSCVAVCPVDCIKPLPEDEEFGQVEQLYIDPDTCIECGACMPACPNDAIFADEDVPEEYTSDIAANADYFLSKS</sequence>
<dbReference type="PROSITE" id="PS51379">
    <property type="entry name" value="4FE4S_FER_2"/>
    <property type="match status" value="2"/>
</dbReference>
<comment type="caution">
    <text evidence="10">The sequence shown here is derived from an EMBL/GenBank/DDBJ whole genome shotgun (WGS) entry which is preliminary data.</text>
</comment>
<dbReference type="EMBL" id="JAWLKA010000043">
    <property type="protein sequence ID" value="MDV6286681.1"/>
    <property type="molecule type" value="Genomic_DNA"/>
</dbReference>
<reference evidence="10 11" key="1">
    <citation type="submission" date="2023-10" db="EMBL/GenBank/DDBJ databases">
        <title>Development of a sustainable strategy for remediation of hydrocarbon-contaminated territories based on the waste exchange concept.</title>
        <authorList>
            <person name="Krivoruchko A."/>
        </authorList>
    </citation>
    <scope>NUCLEOTIDE SEQUENCE [LARGE SCALE GENOMIC DNA]</scope>
    <source>
        <strain evidence="10 11">IEGM 60</strain>
    </source>
</reference>
<dbReference type="Pfam" id="PF00037">
    <property type="entry name" value="Fer4"/>
    <property type="match status" value="1"/>
</dbReference>
<dbReference type="RefSeq" id="WP_317571674.1">
    <property type="nucleotide sequence ID" value="NZ_JAWLKA010000043.1"/>
</dbReference>
<evidence type="ECO:0000256" key="1">
    <source>
        <dbReference type="ARBA" id="ARBA00001966"/>
    </source>
</evidence>
<comment type="function">
    <text evidence="8">Ferredoxins are iron-sulfur proteins that transfer electrons in a wide variety of metabolic reactions.</text>
</comment>
<dbReference type="SUPFAM" id="SSF54862">
    <property type="entry name" value="4Fe-4S ferredoxins"/>
    <property type="match status" value="1"/>
</dbReference>
<keyword evidence="6 8" id="KW-0408">Iron</keyword>
<keyword evidence="5 8" id="KW-0249">Electron transport</keyword>
<dbReference type="Gene3D" id="3.30.70.20">
    <property type="match status" value="1"/>
</dbReference>
<dbReference type="Proteomes" id="UP001185737">
    <property type="component" value="Unassembled WGS sequence"/>
</dbReference>
<protein>
    <recommendedName>
        <fullName evidence="8">Ferredoxin</fullName>
    </recommendedName>
</protein>
<organism evidence="10 11">
    <name type="scientific">Rhodococcus jostii</name>
    <dbReference type="NCBI Taxonomy" id="132919"/>
    <lineage>
        <taxon>Bacteria</taxon>
        <taxon>Bacillati</taxon>
        <taxon>Actinomycetota</taxon>
        <taxon>Actinomycetes</taxon>
        <taxon>Mycobacteriales</taxon>
        <taxon>Nocardiaceae</taxon>
        <taxon>Rhodococcus</taxon>
    </lineage>
</organism>
<dbReference type="InterPro" id="IPR017900">
    <property type="entry name" value="4Fe4S_Fe_S_CS"/>
</dbReference>
<gene>
    <name evidence="10" type="ORF">R3Q59_40105</name>
</gene>
<dbReference type="PROSITE" id="PS00198">
    <property type="entry name" value="4FE4S_FER_1"/>
    <property type="match status" value="1"/>
</dbReference>